<reference evidence="2" key="1">
    <citation type="journal article" date="2018" name="Data Brief">
        <title>Genome sequence data from 17 accessions of Ensete ventricosum, a staple food crop for millions in Ethiopia.</title>
        <authorList>
            <person name="Yemataw Z."/>
            <person name="Muzemil S."/>
            <person name="Ambachew D."/>
            <person name="Tripathi L."/>
            <person name="Tesfaye K."/>
            <person name="Chala A."/>
            <person name="Farbos A."/>
            <person name="O'Neill P."/>
            <person name="Moore K."/>
            <person name="Grant M."/>
            <person name="Studholme D.J."/>
        </authorList>
    </citation>
    <scope>NUCLEOTIDE SEQUENCE [LARGE SCALE GENOMIC DNA]</scope>
    <source>
        <tissue evidence="2">Leaf</tissue>
    </source>
</reference>
<dbReference type="Proteomes" id="UP000290560">
    <property type="component" value="Unassembled WGS sequence"/>
</dbReference>
<gene>
    <name evidence="2" type="ORF">BHM03_00032092</name>
</gene>
<evidence type="ECO:0000256" key="1">
    <source>
        <dbReference type="SAM" id="MobiDB-lite"/>
    </source>
</evidence>
<organism evidence="2">
    <name type="scientific">Ensete ventricosum</name>
    <name type="common">Abyssinian banana</name>
    <name type="synonym">Musa ensete</name>
    <dbReference type="NCBI Taxonomy" id="4639"/>
    <lineage>
        <taxon>Eukaryota</taxon>
        <taxon>Viridiplantae</taxon>
        <taxon>Streptophyta</taxon>
        <taxon>Embryophyta</taxon>
        <taxon>Tracheophyta</taxon>
        <taxon>Spermatophyta</taxon>
        <taxon>Magnoliopsida</taxon>
        <taxon>Liliopsida</taxon>
        <taxon>Zingiberales</taxon>
        <taxon>Musaceae</taxon>
        <taxon>Ensete</taxon>
    </lineage>
</organism>
<feature type="compositionally biased region" description="Basic residues" evidence="1">
    <location>
        <begin position="94"/>
        <end position="106"/>
    </location>
</feature>
<feature type="region of interest" description="Disordered" evidence="1">
    <location>
        <begin position="1"/>
        <end position="148"/>
    </location>
</feature>
<accession>A0A445MIH0</accession>
<proteinExistence type="predicted"/>
<dbReference type="AlphaFoldDB" id="A0A445MIH0"/>
<sequence length="148" mass="16000">MHPLRFPNSGIIAKGVKRRGGQPRPAPMQGRPPKARPWPRPPAIGRLVAARASMKGRPVVPARGDAYGQKHRPRGQQPPASMAVCGQLAEGRRSQRRRLRAWRRPQGRLPAGKGSRRLCKGSGDGGGSAAEGKEGLGHPLEKRMILPL</sequence>
<feature type="compositionally biased region" description="Basic and acidic residues" evidence="1">
    <location>
        <begin position="131"/>
        <end position="148"/>
    </location>
</feature>
<evidence type="ECO:0000313" key="2">
    <source>
        <dbReference type="EMBL" id="RZR74094.1"/>
    </source>
</evidence>
<dbReference type="EMBL" id="KV876112">
    <property type="protein sequence ID" value="RZR74094.1"/>
    <property type="molecule type" value="Genomic_DNA"/>
</dbReference>
<name>A0A445MIH0_ENSVE</name>
<protein>
    <submittedName>
        <fullName evidence="2">Uncharacterized protein</fullName>
    </submittedName>
</protein>